<comment type="caution">
    <text evidence="2">The sequence shown here is derived from an EMBL/GenBank/DDBJ whole genome shotgun (WGS) entry which is preliminary data.</text>
</comment>
<feature type="transmembrane region" description="Helical" evidence="1">
    <location>
        <begin position="58"/>
        <end position="80"/>
    </location>
</feature>
<keyword evidence="3" id="KW-1185">Reference proteome</keyword>
<evidence type="ECO:0000313" key="3">
    <source>
        <dbReference type="Proteomes" id="UP000613512"/>
    </source>
</evidence>
<gene>
    <name evidence="2" type="ORF">GCM10008025_07010</name>
</gene>
<evidence type="ECO:0000313" key="2">
    <source>
        <dbReference type="EMBL" id="GGA65790.1"/>
    </source>
</evidence>
<feature type="transmembrane region" description="Helical" evidence="1">
    <location>
        <begin position="86"/>
        <end position="108"/>
    </location>
</feature>
<keyword evidence="1" id="KW-1133">Transmembrane helix</keyword>
<sequence>MNLKALGIKLIINTIVVFSIFGIFNETALSDLVIISLLTTTLAYVIGDLFILRRFGNVAASIADFFLAFFAIAFLSSMLIGSSSQIIIASLGAAFFITLTEPFLHAYIQENKTDVVRKDYRIPTGRLQTEFAEETEAQSISRKKDLRRDQTK</sequence>
<feature type="transmembrane region" description="Helical" evidence="1">
    <location>
        <begin position="7"/>
        <end position="24"/>
    </location>
</feature>
<evidence type="ECO:0000256" key="1">
    <source>
        <dbReference type="SAM" id="Phobius"/>
    </source>
</evidence>
<dbReference type="Pfam" id="PF10710">
    <property type="entry name" value="DUF2512"/>
    <property type="match status" value="1"/>
</dbReference>
<dbReference type="Proteomes" id="UP000613512">
    <property type="component" value="Unassembled WGS sequence"/>
</dbReference>
<organism evidence="2 3">
    <name type="scientific">Ornithinibacillus halotolerans</name>
    <dbReference type="NCBI Taxonomy" id="1274357"/>
    <lineage>
        <taxon>Bacteria</taxon>
        <taxon>Bacillati</taxon>
        <taxon>Bacillota</taxon>
        <taxon>Bacilli</taxon>
        <taxon>Bacillales</taxon>
        <taxon>Bacillaceae</taxon>
        <taxon>Ornithinibacillus</taxon>
    </lineage>
</organism>
<dbReference type="AlphaFoldDB" id="A0A916RSX6"/>
<reference evidence="2" key="1">
    <citation type="journal article" date="2014" name="Int. J. Syst. Evol. Microbiol.">
        <title>Complete genome sequence of Corynebacterium casei LMG S-19264T (=DSM 44701T), isolated from a smear-ripened cheese.</title>
        <authorList>
            <consortium name="US DOE Joint Genome Institute (JGI-PGF)"/>
            <person name="Walter F."/>
            <person name="Albersmeier A."/>
            <person name="Kalinowski J."/>
            <person name="Ruckert C."/>
        </authorList>
    </citation>
    <scope>NUCLEOTIDE SEQUENCE</scope>
    <source>
        <strain evidence="2">CGMCC 1.12408</strain>
    </source>
</reference>
<dbReference type="EMBL" id="BMEY01000003">
    <property type="protein sequence ID" value="GGA65790.1"/>
    <property type="molecule type" value="Genomic_DNA"/>
</dbReference>
<keyword evidence="1" id="KW-0812">Transmembrane</keyword>
<protein>
    <submittedName>
        <fullName evidence="2">Membrane protein</fullName>
    </submittedName>
</protein>
<proteinExistence type="predicted"/>
<keyword evidence="1" id="KW-0472">Membrane</keyword>
<name>A0A916RSX6_9BACI</name>
<dbReference type="RefSeq" id="WP_188383312.1">
    <property type="nucleotide sequence ID" value="NZ_BMEY01000003.1"/>
</dbReference>
<reference evidence="2" key="2">
    <citation type="submission" date="2020-09" db="EMBL/GenBank/DDBJ databases">
        <authorList>
            <person name="Sun Q."/>
            <person name="Zhou Y."/>
        </authorList>
    </citation>
    <scope>NUCLEOTIDE SEQUENCE</scope>
    <source>
        <strain evidence="2">CGMCC 1.12408</strain>
    </source>
</reference>
<dbReference type="InterPro" id="IPR019649">
    <property type="entry name" value="DUF2512"/>
</dbReference>
<feature type="transmembrane region" description="Helical" evidence="1">
    <location>
        <begin position="30"/>
        <end position="51"/>
    </location>
</feature>
<accession>A0A916RSX6</accession>